<keyword evidence="3" id="KW-1185">Reference proteome</keyword>
<dbReference type="InterPro" id="IPR054657">
    <property type="entry name" value="T6SS_periplasmic_put"/>
</dbReference>
<dbReference type="RefSeq" id="WP_126354489.1">
    <property type="nucleotide sequence ID" value="NZ_LR134201.1"/>
</dbReference>
<evidence type="ECO:0000259" key="1">
    <source>
        <dbReference type="Pfam" id="PF24295"/>
    </source>
</evidence>
<gene>
    <name evidence="2" type="ORF">NCTC11466_00476</name>
</gene>
<name>A0A447UXD2_9ENTR</name>
<dbReference type="Pfam" id="PF24295">
    <property type="entry name" value="DUF7480"/>
    <property type="match status" value="1"/>
</dbReference>
<organism evidence="2 3">
    <name type="scientific">Cedecea lapagei</name>
    <dbReference type="NCBI Taxonomy" id="158823"/>
    <lineage>
        <taxon>Bacteria</taxon>
        <taxon>Pseudomonadati</taxon>
        <taxon>Pseudomonadota</taxon>
        <taxon>Gammaproteobacteria</taxon>
        <taxon>Enterobacterales</taxon>
        <taxon>Enterobacteriaceae</taxon>
        <taxon>Cedecea</taxon>
    </lineage>
</organism>
<dbReference type="PROSITE" id="PS51257">
    <property type="entry name" value="PROKAR_LIPOPROTEIN"/>
    <property type="match status" value="1"/>
</dbReference>
<dbReference type="NCBIfam" id="NF045617">
    <property type="entry name" value="mostly_LP"/>
    <property type="match status" value="1"/>
</dbReference>
<sequence>MRKYLLAAAVFLLAGCPGPGDRMVPRQSADVVTKGHSVCVVSPLGSEERITAVQINEEQGNALHKTFDDAPVYVARGDCLPVFGFTFSPGKKYSVAYDVKSDSYSSHLVTTEFSTAENASGVISIQPLN</sequence>
<proteinExistence type="predicted"/>
<reference evidence="2 3" key="1">
    <citation type="submission" date="2018-12" db="EMBL/GenBank/DDBJ databases">
        <authorList>
            <consortium name="Pathogen Informatics"/>
        </authorList>
    </citation>
    <scope>NUCLEOTIDE SEQUENCE [LARGE SCALE GENOMIC DNA]</scope>
    <source>
        <strain evidence="2 3">NCTC11466</strain>
    </source>
</reference>
<evidence type="ECO:0000313" key="3">
    <source>
        <dbReference type="Proteomes" id="UP000274122"/>
    </source>
</evidence>
<dbReference type="EMBL" id="LR134201">
    <property type="protein sequence ID" value="VEB95367.1"/>
    <property type="molecule type" value="Genomic_DNA"/>
</dbReference>
<dbReference type="Proteomes" id="UP000274122">
    <property type="component" value="Chromosome"/>
</dbReference>
<dbReference type="KEGG" id="clap:NCTC11466_00476"/>
<feature type="domain" description="DUF7480" evidence="1">
    <location>
        <begin position="27"/>
        <end position="117"/>
    </location>
</feature>
<dbReference type="OrthoDB" id="6565577at2"/>
<protein>
    <recommendedName>
        <fullName evidence="1">DUF7480 domain-containing protein</fullName>
    </recommendedName>
</protein>
<evidence type="ECO:0000313" key="2">
    <source>
        <dbReference type="EMBL" id="VEB95367.1"/>
    </source>
</evidence>
<dbReference type="InterPro" id="IPR055903">
    <property type="entry name" value="DUF7480"/>
</dbReference>
<dbReference type="AlphaFoldDB" id="A0A447UXD2"/>
<accession>A0A447UXD2</accession>